<evidence type="ECO:0000256" key="3">
    <source>
        <dbReference type="ARBA" id="ARBA00023082"/>
    </source>
</evidence>
<dbReference type="InterPro" id="IPR013249">
    <property type="entry name" value="RNA_pol_sigma70_r4_t2"/>
</dbReference>
<dbReference type="InterPro" id="IPR013325">
    <property type="entry name" value="RNA_pol_sigma_r2"/>
</dbReference>
<dbReference type="PANTHER" id="PTHR43133:SF58">
    <property type="entry name" value="ECF RNA POLYMERASE SIGMA FACTOR SIGD"/>
    <property type="match status" value="1"/>
</dbReference>
<evidence type="ECO:0000256" key="4">
    <source>
        <dbReference type="ARBA" id="ARBA00023125"/>
    </source>
</evidence>
<dbReference type="InterPro" id="IPR013324">
    <property type="entry name" value="RNA_pol_sigma_r3/r4-like"/>
</dbReference>
<dbReference type="RefSeq" id="WP_203859763.1">
    <property type="nucleotide sequence ID" value="NZ_BAAAZQ010000017.1"/>
</dbReference>
<keyword evidence="4" id="KW-0238">DNA-binding</keyword>
<keyword evidence="2" id="KW-0805">Transcription regulation</keyword>
<dbReference type="Gene3D" id="1.10.10.10">
    <property type="entry name" value="Winged helix-like DNA-binding domain superfamily/Winged helix DNA-binding domain"/>
    <property type="match status" value="1"/>
</dbReference>
<dbReference type="Proteomes" id="UP000621500">
    <property type="component" value="Unassembled WGS sequence"/>
</dbReference>
<dbReference type="InterPro" id="IPR007627">
    <property type="entry name" value="RNA_pol_sigma70_r2"/>
</dbReference>
<comment type="caution">
    <text evidence="8">The sequence shown here is derived from an EMBL/GenBank/DDBJ whole genome shotgun (WGS) entry which is preliminary data.</text>
</comment>
<evidence type="ECO:0000256" key="2">
    <source>
        <dbReference type="ARBA" id="ARBA00023015"/>
    </source>
</evidence>
<dbReference type="InterPro" id="IPR014284">
    <property type="entry name" value="RNA_pol_sigma-70_dom"/>
</dbReference>
<keyword evidence="8" id="KW-0240">DNA-directed RNA polymerase</keyword>
<keyword evidence="5" id="KW-0804">Transcription</keyword>
<proteinExistence type="inferred from homology"/>
<name>A0ABQ4EUH3_9ACTN</name>
<sequence length="180" mass="19877">MTDQEAPPAVDAGQLFAKHATHLLRYCRGRIDAADAEDVVAQVFLVAHQQRDRYEDTGPGVRAWLFGIATNLLREHRRAEIRRLRALARLPAGATSTEDHADRAVERVDRTARGRRVLVALAGLSRRQRDVLLLYAVAELTYEEIAHAAGMPVGSVRSTLHRARAKVRAALATQGRSTDA</sequence>
<dbReference type="NCBIfam" id="TIGR02937">
    <property type="entry name" value="sigma70-ECF"/>
    <property type="match status" value="1"/>
</dbReference>
<evidence type="ECO:0000259" key="6">
    <source>
        <dbReference type="Pfam" id="PF04542"/>
    </source>
</evidence>
<evidence type="ECO:0000313" key="9">
    <source>
        <dbReference type="Proteomes" id="UP000621500"/>
    </source>
</evidence>
<dbReference type="Pfam" id="PF08281">
    <property type="entry name" value="Sigma70_r4_2"/>
    <property type="match status" value="1"/>
</dbReference>
<dbReference type="InterPro" id="IPR039425">
    <property type="entry name" value="RNA_pol_sigma-70-like"/>
</dbReference>
<keyword evidence="3" id="KW-0731">Sigma factor</keyword>
<organism evidence="8 9">
    <name type="scientific">Plantactinospora mayteni</name>
    <dbReference type="NCBI Taxonomy" id="566021"/>
    <lineage>
        <taxon>Bacteria</taxon>
        <taxon>Bacillati</taxon>
        <taxon>Actinomycetota</taxon>
        <taxon>Actinomycetes</taxon>
        <taxon>Micromonosporales</taxon>
        <taxon>Micromonosporaceae</taxon>
        <taxon>Plantactinospora</taxon>
    </lineage>
</organism>
<gene>
    <name evidence="8" type="primary">rpoE_16</name>
    <name evidence="8" type="ORF">Pma05_48900</name>
</gene>
<reference evidence="8 9" key="1">
    <citation type="submission" date="2021-01" db="EMBL/GenBank/DDBJ databases">
        <title>Whole genome shotgun sequence of Plantactinospora mayteni NBRC 109088.</title>
        <authorList>
            <person name="Komaki H."/>
            <person name="Tamura T."/>
        </authorList>
    </citation>
    <scope>NUCLEOTIDE SEQUENCE [LARGE SCALE GENOMIC DNA]</scope>
    <source>
        <strain evidence="8 9">NBRC 109088</strain>
    </source>
</reference>
<feature type="domain" description="RNA polymerase sigma factor 70 region 4 type 2" evidence="7">
    <location>
        <begin position="116"/>
        <end position="166"/>
    </location>
</feature>
<accession>A0ABQ4EUH3</accession>
<dbReference type="Gene3D" id="1.10.1740.10">
    <property type="match status" value="1"/>
</dbReference>
<evidence type="ECO:0000259" key="7">
    <source>
        <dbReference type="Pfam" id="PF08281"/>
    </source>
</evidence>
<dbReference type="EMBL" id="BONX01000034">
    <property type="protein sequence ID" value="GIG98317.1"/>
    <property type="molecule type" value="Genomic_DNA"/>
</dbReference>
<comment type="similarity">
    <text evidence="1">Belongs to the sigma-70 factor family. ECF subfamily.</text>
</comment>
<dbReference type="Pfam" id="PF04542">
    <property type="entry name" value="Sigma70_r2"/>
    <property type="match status" value="1"/>
</dbReference>
<dbReference type="SUPFAM" id="SSF88946">
    <property type="entry name" value="Sigma2 domain of RNA polymerase sigma factors"/>
    <property type="match status" value="1"/>
</dbReference>
<evidence type="ECO:0000256" key="1">
    <source>
        <dbReference type="ARBA" id="ARBA00010641"/>
    </source>
</evidence>
<keyword evidence="9" id="KW-1185">Reference proteome</keyword>
<dbReference type="GO" id="GO:0000428">
    <property type="term" value="C:DNA-directed RNA polymerase complex"/>
    <property type="evidence" value="ECO:0007669"/>
    <property type="project" value="UniProtKB-KW"/>
</dbReference>
<dbReference type="SUPFAM" id="SSF88659">
    <property type="entry name" value="Sigma3 and sigma4 domains of RNA polymerase sigma factors"/>
    <property type="match status" value="1"/>
</dbReference>
<dbReference type="InterPro" id="IPR036388">
    <property type="entry name" value="WH-like_DNA-bd_sf"/>
</dbReference>
<feature type="domain" description="RNA polymerase sigma-70 region 2" evidence="6">
    <location>
        <begin position="15"/>
        <end position="80"/>
    </location>
</feature>
<dbReference type="PANTHER" id="PTHR43133">
    <property type="entry name" value="RNA POLYMERASE ECF-TYPE SIGMA FACTO"/>
    <property type="match status" value="1"/>
</dbReference>
<evidence type="ECO:0000313" key="8">
    <source>
        <dbReference type="EMBL" id="GIG98317.1"/>
    </source>
</evidence>
<evidence type="ECO:0000256" key="5">
    <source>
        <dbReference type="ARBA" id="ARBA00023163"/>
    </source>
</evidence>
<protein>
    <submittedName>
        <fullName evidence="8">DNA-directed RNA polymerase sigma-70 factor</fullName>
    </submittedName>
</protein>
<dbReference type="CDD" id="cd06171">
    <property type="entry name" value="Sigma70_r4"/>
    <property type="match status" value="1"/>
</dbReference>